<sequence length="108" mass="10866">MTSPLANPEENSGKYQGDIVLDDFIIDGMLQEYAQGRNAEGGGCSEERGLGTDVAVVSSCVFVAQLLVSVLMGLAVKASGSTAAVVAVAAALAAAAAVSATKITYLDL</sequence>
<gene>
    <name evidence="1" type="ORF">MSG28_002741</name>
</gene>
<dbReference type="EMBL" id="CM046104">
    <property type="protein sequence ID" value="KAI8424147.1"/>
    <property type="molecule type" value="Genomic_DNA"/>
</dbReference>
<organism evidence="1 2">
    <name type="scientific">Choristoneura fumiferana</name>
    <name type="common">Spruce budworm moth</name>
    <name type="synonym">Archips fumiferana</name>
    <dbReference type="NCBI Taxonomy" id="7141"/>
    <lineage>
        <taxon>Eukaryota</taxon>
        <taxon>Metazoa</taxon>
        <taxon>Ecdysozoa</taxon>
        <taxon>Arthropoda</taxon>
        <taxon>Hexapoda</taxon>
        <taxon>Insecta</taxon>
        <taxon>Pterygota</taxon>
        <taxon>Neoptera</taxon>
        <taxon>Endopterygota</taxon>
        <taxon>Lepidoptera</taxon>
        <taxon>Glossata</taxon>
        <taxon>Ditrysia</taxon>
        <taxon>Tortricoidea</taxon>
        <taxon>Tortricidae</taxon>
        <taxon>Tortricinae</taxon>
        <taxon>Choristoneura</taxon>
    </lineage>
</organism>
<name>A0ACC0JJ64_CHOFU</name>
<comment type="caution">
    <text evidence="1">The sequence shown here is derived from an EMBL/GenBank/DDBJ whole genome shotgun (WGS) entry which is preliminary data.</text>
</comment>
<protein>
    <submittedName>
        <fullName evidence="1">Uncharacterized protein</fullName>
    </submittedName>
</protein>
<dbReference type="Proteomes" id="UP001064048">
    <property type="component" value="Chromosome 4"/>
</dbReference>
<evidence type="ECO:0000313" key="1">
    <source>
        <dbReference type="EMBL" id="KAI8424147.1"/>
    </source>
</evidence>
<reference evidence="1 2" key="1">
    <citation type="journal article" date="2022" name="Genome Biol. Evol.">
        <title>The Spruce Budworm Genome: Reconstructing the Evolutionary History of Antifreeze Proteins.</title>
        <authorList>
            <person name="Beliveau C."/>
            <person name="Gagne P."/>
            <person name="Picq S."/>
            <person name="Vernygora O."/>
            <person name="Keeling C.I."/>
            <person name="Pinkney K."/>
            <person name="Doucet D."/>
            <person name="Wen F."/>
            <person name="Johnston J.S."/>
            <person name="Maaroufi H."/>
            <person name="Boyle B."/>
            <person name="Laroche J."/>
            <person name="Dewar K."/>
            <person name="Juretic N."/>
            <person name="Blackburn G."/>
            <person name="Nisole A."/>
            <person name="Brunet B."/>
            <person name="Brandao M."/>
            <person name="Lumley L."/>
            <person name="Duan J."/>
            <person name="Quan G."/>
            <person name="Lucarotti C.J."/>
            <person name="Roe A.D."/>
            <person name="Sperling F.A.H."/>
            <person name="Levesque R.C."/>
            <person name="Cusson M."/>
        </authorList>
    </citation>
    <scope>NUCLEOTIDE SEQUENCE [LARGE SCALE GENOMIC DNA]</scope>
    <source>
        <strain evidence="1">Glfc:IPQL:Cfum</strain>
    </source>
</reference>
<proteinExistence type="predicted"/>
<accession>A0ACC0JJ64</accession>
<keyword evidence="2" id="KW-1185">Reference proteome</keyword>
<evidence type="ECO:0000313" key="2">
    <source>
        <dbReference type="Proteomes" id="UP001064048"/>
    </source>
</evidence>